<dbReference type="InterPro" id="IPR027417">
    <property type="entry name" value="P-loop_NTPase"/>
</dbReference>
<keyword evidence="1" id="KW-0175">Coiled coil</keyword>
<sequence length="666" mass="75434">MNTSQGLLLKNLVLHGHRKDYRVPFHPGINIIYGDADTGKSSILRLVYYLLGGKEIKLDKEITSSVKYATLELHINGTPYCISRDIFNVSKDIDVYFCEFSKISESFPQKYKSSVTKGDEKNKSLSDFLLEALEFPSVRLKQSPTKDSSETARLSFLDLFKFMYLDQDDVGSANMLNIGNYILETKNREILKYIFNVLDSSISELEVEISKISHDKTELINQYSAISSFLKQTEFKDTEVLDDEITNLDLVKMELKTQISDLNRRMTSDNTLYQGLKDALNTIILKIEEQEDTKKTKVRNIERFTRLLNDYENDIERIKAGVSAREIIGRDILEQTNCPICESSIKIQNLSEKFDIPEDTRLISELTSITRRTKDLKQLISENRTDLGTANNLLSALYGEKDKAREMIDDELKNSISPYLAERDAIVAELAQLDERRGKAVHSLRVRNTQTGIADHIGRLAGSIENLKIKLDELKQSSPSLDEVIKDLGIDLNDFIKEVKIKNHYGVGIDNKTFFPVVRGTEYRKINSGGLRTIVSIGYLTSILAQKLRKDTNIPGLLMIDTVGKFLGKTPESSESNQLITLNEADGVADPEKYRNLFEALIKTVEKFDENNKLCQIILVDNDIPHDVAYEIQGLEIAHYRSNGVNGLPTGLIDDWDLADNKKQGG</sequence>
<gene>
    <name evidence="2" type="ORF">ALO55_04211</name>
</gene>
<evidence type="ECO:0008006" key="4">
    <source>
        <dbReference type="Google" id="ProtNLM"/>
    </source>
</evidence>
<organism evidence="2 3">
    <name type="scientific">Pseudomonas savastanoi pv. phaseolicola</name>
    <name type="common">Pseudomonas syringae pv. phaseolicola</name>
    <dbReference type="NCBI Taxonomy" id="319"/>
    <lineage>
        <taxon>Bacteria</taxon>
        <taxon>Pseudomonadati</taxon>
        <taxon>Pseudomonadota</taxon>
        <taxon>Gammaproteobacteria</taxon>
        <taxon>Pseudomonadales</taxon>
        <taxon>Pseudomonadaceae</taxon>
        <taxon>Pseudomonas</taxon>
    </lineage>
</organism>
<feature type="coiled-coil region" evidence="1">
    <location>
        <begin position="202"/>
        <end position="265"/>
    </location>
</feature>
<dbReference type="Proteomes" id="UP000050396">
    <property type="component" value="Unassembled WGS sequence"/>
</dbReference>
<comment type="caution">
    <text evidence="2">The sequence shown here is derived from an EMBL/GenBank/DDBJ whole genome shotgun (WGS) entry which is preliminary data.</text>
</comment>
<dbReference type="Gene3D" id="3.40.50.300">
    <property type="entry name" value="P-loop containing nucleotide triphosphate hydrolases"/>
    <property type="match status" value="1"/>
</dbReference>
<protein>
    <recommendedName>
        <fullName evidence="4">Exonuclease SbcC</fullName>
    </recommendedName>
</protein>
<proteinExistence type="predicted"/>
<dbReference type="AlphaFoldDB" id="A0ABD4B9X7"/>
<reference evidence="2 3" key="1">
    <citation type="submission" date="2015-09" db="EMBL/GenBank/DDBJ databases">
        <title>Genome announcement of multiple Pseudomonas syringae strains.</title>
        <authorList>
            <person name="Thakur S."/>
            <person name="Wang P.W."/>
            <person name="Gong Y."/>
            <person name="Weir B.S."/>
            <person name="Guttman D.S."/>
        </authorList>
    </citation>
    <scope>NUCLEOTIDE SEQUENCE [LARGE SCALE GENOMIC DNA]</scope>
    <source>
        <strain evidence="2 3">ICMP2740</strain>
    </source>
</reference>
<evidence type="ECO:0000256" key="1">
    <source>
        <dbReference type="SAM" id="Coils"/>
    </source>
</evidence>
<dbReference type="RefSeq" id="WP_057424966.1">
    <property type="nucleotide sequence ID" value="NZ_LJQZ01000269.1"/>
</dbReference>
<evidence type="ECO:0000313" key="3">
    <source>
        <dbReference type="Proteomes" id="UP000050396"/>
    </source>
</evidence>
<name>A0ABD4B9X7_PSESH</name>
<accession>A0ABD4B9X7</accession>
<evidence type="ECO:0000313" key="2">
    <source>
        <dbReference type="EMBL" id="KPY10369.1"/>
    </source>
</evidence>
<dbReference type="SUPFAM" id="SSF52540">
    <property type="entry name" value="P-loop containing nucleoside triphosphate hydrolases"/>
    <property type="match status" value="1"/>
</dbReference>
<dbReference type="EMBL" id="LJQZ01000269">
    <property type="protein sequence ID" value="KPY10369.1"/>
    <property type="molecule type" value="Genomic_DNA"/>
</dbReference>